<evidence type="ECO:0000313" key="4">
    <source>
        <dbReference type="Proteomes" id="UP000681027"/>
    </source>
</evidence>
<keyword evidence="4" id="KW-1185">Reference proteome</keyword>
<accession>A0ABS5NX79</accession>
<dbReference type="RefSeq" id="WP_213103850.1">
    <property type="nucleotide sequence ID" value="NZ_JAGYPM010000004.1"/>
</dbReference>
<reference evidence="3 4" key="1">
    <citation type="submission" date="2021-05" db="EMBL/GenBank/DDBJ databases">
        <title>Novel Bacillus species.</title>
        <authorList>
            <person name="Liu G."/>
        </authorList>
    </citation>
    <scope>NUCLEOTIDE SEQUENCE [LARGE SCALE GENOMIC DNA]</scope>
    <source>
        <strain evidence="3 4">FJAT-49705</strain>
    </source>
</reference>
<feature type="domain" description="Beta-lactamase-related" evidence="2">
    <location>
        <begin position="11"/>
        <end position="325"/>
    </location>
</feature>
<name>A0ABS5NX79_9BACI</name>
<dbReference type="Proteomes" id="UP000681027">
    <property type="component" value="Unassembled WGS sequence"/>
</dbReference>
<gene>
    <name evidence="3" type="ORF">KHA94_20040</name>
</gene>
<evidence type="ECO:0000313" key="3">
    <source>
        <dbReference type="EMBL" id="MBS4192450.1"/>
    </source>
</evidence>
<evidence type="ECO:0000259" key="2">
    <source>
        <dbReference type="Pfam" id="PF00144"/>
    </source>
</evidence>
<dbReference type="SUPFAM" id="SSF56601">
    <property type="entry name" value="beta-lactamase/transpeptidase-like"/>
    <property type="match status" value="1"/>
</dbReference>
<dbReference type="PANTHER" id="PTHR43283">
    <property type="entry name" value="BETA-LACTAMASE-RELATED"/>
    <property type="match status" value="1"/>
</dbReference>
<evidence type="ECO:0000256" key="1">
    <source>
        <dbReference type="ARBA" id="ARBA00022801"/>
    </source>
</evidence>
<dbReference type="InterPro" id="IPR012338">
    <property type="entry name" value="Beta-lactam/transpept-like"/>
</dbReference>
<dbReference type="PANTHER" id="PTHR43283:SF11">
    <property type="entry name" value="BETA-LACTAMASE-RELATED DOMAIN-CONTAINING PROTEIN"/>
    <property type="match status" value="1"/>
</dbReference>
<sequence length="345" mass="38966">MKNKLLQFLQQEIDLEHIPGAVLHISYSDDIIFQEAVGNRILYPEKSPMSKDTIFDLASLTKVVATLPVLLKLIDAGEIRLEDPIAYFLSTFHTKEITLKHLLAHTSGLPAHRQYYKERLHKDEIVDRICKEALVSGAGERVLYSDLGLILLYKIIEIVVNENFEEFVERELFNPLNMKETGFNLKHSQSRYAATEYSEALQGYKQGIVHDENAESMGGISGHAGLFSTINDLGNFSSMIENEGVFNGKQIISSPALVLSKVNFTFFDREHRGLGWMLKGKQGSSCGDLFSNNSYGHTGYTGTSIWFDPDIKLNVILLTNRVHVENKNAILRLRPRLHNIIRSSL</sequence>
<dbReference type="InterPro" id="IPR001466">
    <property type="entry name" value="Beta-lactam-related"/>
</dbReference>
<dbReference type="EMBL" id="JAGYPM010000004">
    <property type="protein sequence ID" value="MBS4192450.1"/>
    <property type="molecule type" value="Genomic_DNA"/>
</dbReference>
<protein>
    <submittedName>
        <fullName evidence="3">Beta-lactamase family protein</fullName>
    </submittedName>
</protein>
<dbReference type="Pfam" id="PF00144">
    <property type="entry name" value="Beta-lactamase"/>
    <property type="match status" value="1"/>
</dbReference>
<organism evidence="3 4">
    <name type="scientific">Cytobacillus citreus</name>
    <dbReference type="NCBI Taxonomy" id="2833586"/>
    <lineage>
        <taxon>Bacteria</taxon>
        <taxon>Bacillati</taxon>
        <taxon>Bacillota</taxon>
        <taxon>Bacilli</taxon>
        <taxon>Bacillales</taxon>
        <taxon>Bacillaceae</taxon>
        <taxon>Cytobacillus</taxon>
    </lineage>
</organism>
<comment type="caution">
    <text evidence="3">The sequence shown here is derived from an EMBL/GenBank/DDBJ whole genome shotgun (WGS) entry which is preliminary data.</text>
</comment>
<dbReference type="InterPro" id="IPR050789">
    <property type="entry name" value="Diverse_Enzym_Activities"/>
</dbReference>
<keyword evidence="1" id="KW-0378">Hydrolase</keyword>
<proteinExistence type="predicted"/>
<dbReference type="Gene3D" id="3.40.710.10">
    <property type="entry name" value="DD-peptidase/beta-lactamase superfamily"/>
    <property type="match status" value="1"/>
</dbReference>